<evidence type="ECO:0000256" key="5">
    <source>
        <dbReference type="ARBA" id="ARBA00022989"/>
    </source>
</evidence>
<dbReference type="SUPFAM" id="SSF53649">
    <property type="entry name" value="Alkaline phosphatase-like"/>
    <property type="match status" value="1"/>
</dbReference>
<evidence type="ECO:0000313" key="9">
    <source>
        <dbReference type="EMBL" id="HIS77509.1"/>
    </source>
</evidence>
<dbReference type="InterPro" id="IPR050448">
    <property type="entry name" value="OpgB/LTA_synthase_biosynth"/>
</dbReference>
<feature type="domain" description="Sulfatase N-terminal" evidence="8">
    <location>
        <begin position="262"/>
        <end position="483"/>
    </location>
</feature>
<evidence type="ECO:0000256" key="3">
    <source>
        <dbReference type="ARBA" id="ARBA00022475"/>
    </source>
</evidence>
<evidence type="ECO:0000256" key="4">
    <source>
        <dbReference type="ARBA" id="ARBA00022692"/>
    </source>
</evidence>
<comment type="caution">
    <text evidence="9">The sequence shown here is derived from an EMBL/GenBank/DDBJ whole genome shotgun (WGS) entry which is preliminary data.</text>
</comment>
<comment type="subcellular location">
    <subcellularLocation>
        <location evidence="1">Cell membrane</location>
        <topology evidence="1">Multi-pass membrane protein</topology>
    </subcellularLocation>
</comment>
<feature type="transmembrane region" description="Helical" evidence="7">
    <location>
        <begin position="21"/>
        <end position="40"/>
    </location>
</feature>
<organism evidence="9 10">
    <name type="scientific">Candidatus Merdivicinus excrementipullorum</name>
    <dbReference type="NCBI Taxonomy" id="2840867"/>
    <lineage>
        <taxon>Bacteria</taxon>
        <taxon>Bacillati</taxon>
        <taxon>Bacillota</taxon>
        <taxon>Clostridia</taxon>
        <taxon>Eubacteriales</taxon>
        <taxon>Oscillospiraceae</taxon>
        <taxon>Oscillospiraceae incertae sedis</taxon>
        <taxon>Candidatus Merdivicinus</taxon>
    </lineage>
</organism>
<gene>
    <name evidence="9" type="ORF">IAB51_11985</name>
</gene>
<feature type="transmembrane region" description="Helical" evidence="7">
    <location>
        <begin position="132"/>
        <end position="152"/>
    </location>
</feature>
<dbReference type="Proteomes" id="UP000824002">
    <property type="component" value="Unassembled WGS sequence"/>
</dbReference>
<dbReference type="GO" id="GO:0005886">
    <property type="term" value="C:plasma membrane"/>
    <property type="evidence" value="ECO:0007669"/>
    <property type="project" value="UniProtKB-SubCell"/>
</dbReference>
<comment type="pathway">
    <text evidence="2">Cell wall biogenesis; lipoteichoic acid biosynthesis.</text>
</comment>
<dbReference type="InterPro" id="IPR017850">
    <property type="entry name" value="Alkaline_phosphatase_core_sf"/>
</dbReference>
<dbReference type="Pfam" id="PF00884">
    <property type="entry name" value="Sulfatase"/>
    <property type="match status" value="1"/>
</dbReference>
<keyword evidence="5 7" id="KW-1133">Transmembrane helix</keyword>
<accession>A0A9D1FPK1</accession>
<dbReference type="AlphaFoldDB" id="A0A9D1FPK1"/>
<evidence type="ECO:0000259" key="8">
    <source>
        <dbReference type="Pfam" id="PF00884"/>
    </source>
</evidence>
<feature type="transmembrane region" description="Helical" evidence="7">
    <location>
        <begin position="46"/>
        <end position="71"/>
    </location>
</feature>
<dbReference type="CDD" id="cd16015">
    <property type="entry name" value="LTA_synthase"/>
    <property type="match status" value="1"/>
</dbReference>
<keyword evidence="4 7" id="KW-0812">Transmembrane</keyword>
<dbReference type="EMBL" id="DVJP01000077">
    <property type="protein sequence ID" value="HIS77509.1"/>
    <property type="molecule type" value="Genomic_DNA"/>
</dbReference>
<dbReference type="Gene3D" id="3.40.720.10">
    <property type="entry name" value="Alkaline Phosphatase, subunit A"/>
    <property type="match status" value="1"/>
</dbReference>
<name>A0A9D1FPK1_9FIRM</name>
<proteinExistence type="predicted"/>
<dbReference type="PANTHER" id="PTHR47371">
    <property type="entry name" value="LIPOTEICHOIC ACID SYNTHASE"/>
    <property type="match status" value="1"/>
</dbReference>
<evidence type="ECO:0000256" key="7">
    <source>
        <dbReference type="SAM" id="Phobius"/>
    </source>
</evidence>
<evidence type="ECO:0000256" key="2">
    <source>
        <dbReference type="ARBA" id="ARBA00004936"/>
    </source>
</evidence>
<evidence type="ECO:0000313" key="10">
    <source>
        <dbReference type="Proteomes" id="UP000824002"/>
    </source>
</evidence>
<keyword evidence="3" id="KW-1003">Cell membrane</keyword>
<feature type="transmembrane region" description="Helical" evidence="7">
    <location>
        <begin position="78"/>
        <end position="95"/>
    </location>
</feature>
<keyword evidence="6 7" id="KW-0472">Membrane</keyword>
<dbReference type="GO" id="GO:0016787">
    <property type="term" value="F:hydrolase activity"/>
    <property type="evidence" value="ECO:0007669"/>
    <property type="project" value="UniProtKB-KW"/>
</dbReference>
<dbReference type="InterPro" id="IPR000917">
    <property type="entry name" value="Sulfatase_N"/>
</dbReference>
<reference evidence="9" key="2">
    <citation type="journal article" date="2021" name="PeerJ">
        <title>Extensive microbial diversity within the chicken gut microbiome revealed by metagenomics and culture.</title>
        <authorList>
            <person name="Gilroy R."/>
            <person name="Ravi A."/>
            <person name="Getino M."/>
            <person name="Pursley I."/>
            <person name="Horton D.L."/>
            <person name="Alikhan N.F."/>
            <person name="Baker D."/>
            <person name="Gharbi K."/>
            <person name="Hall N."/>
            <person name="Watson M."/>
            <person name="Adriaenssens E.M."/>
            <person name="Foster-Nyarko E."/>
            <person name="Jarju S."/>
            <person name="Secka A."/>
            <person name="Antonio M."/>
            <person name="Oren A."/>
            <person name="Chaudhuri R.R."/>
            <person name="La Ragione R."/>
            <person name="Hildebrand F."/>
            <person name="Pallen M.J."/>
        </authorList>
    </citation>
    <scope>NUCLEOTIDE SEQUENCE</scope>
    <source>
        <strain evidence="9">CHK199-13235</strain>
    </source>
</reference>
<sequence length="595" mass="67995">MRNMIQRLRETRFFRWKGAGPLLAGVFPIVLCIFAELGQMQDLSDLLAFTWTNFGVFLFSCLLIAVVFWTVALIVRRVWISGAVTGALFMIISAVEYHKYVVTGSHFQFSDLYMATGFADVSKFARLKFNPLLFVLILLTALYVFAMFVAGWRLKGRFWKQCSMAAVMAGVTAIAILVPAFFAPVCQVFGIDDTVTYNSYSEDARFENNNLITNFTVSMNQSMKSTVSEPEEYSEKTIEQILTSSNQEDQEAMAQPEEAVKPNVVFIMSESYADFRRLYDVENGDKIYGAFDEVCAEGVTGTSVVPTFGNGTVRTEFELMFGLPVKSLNNVEIPHKLLKSGVEQDTFANMYKEAGYSTTYIHPFRSNFYDREDVYSEYGFDRMIFDDDFTVETHQFRDYIDDDTAFRQAEEVMASTDGPDYIHITTMQNHQPFIDDKGEEVDNYFDGVQESNEALRDFTNRLKESAEPTIIVFTGDHFPFFSPESSFYNDIGINVDNCSKLYEKTWLVWNNYGLDTSSLPEETISTFYLPHLVYRLAGQENPFVETMLEEMELEPVYSVAVNPTTESELLDMLTYDRVIGENYSEVDGRMMNFND</sequence>
<reference evidence="9" key="1">
    <citation type="submission" date="2020-10" db="EMBL/GenBank/DDBJ databases">
        <authorList>
            <person name="Gilroy R."/>
        </authorList>
    </citation>
    <scope>NUCLEOTIDE SEQUENCE</scope>
    <source>
        <strain evidence="9">CHK199-13235</strain>
    </source>
</reference>
<protein>
    <submittedName>
        <fullName evidence="9">Sulfatase-like hydrolase/transferase</fullName>
    </submittedName>
</protein>
<evidence type="ECO:0000256" key="1">
    <source>
        <dbReference type="ARBA" id="ARBA00004651"/>
    </source>
</evidence>
<keyword evidence="9" id="KW-0378">Hydrolase</keyword>
<feature type="transmembrane region" description="Helical" evidence="7">
    <location>
        <begin position="164"/>
        <end position="182"/>
    </location>
</feature>
<dbReference type="PANTHER" id="PTHR47371:SF3">
    <property type="entry name" value="PHOSPHOGLYCEROL TRANSFERASE I"/>
    <property type="match status" value="1"/>
</dbReference>
<evidence type="ECO:0000256" key="6">
    <source>
        <dbReference type="ARBA" id="ARBA00023136"/>
    </source>
</evidence>